<evidence type="ECO:0000256" key="6">
    <source>
        <dbReference type="PIRNR" id="PIRNR001123"/>
    </source>
</evidence>
<dbReference type="PANTHER" id="PTHR32481:SF7">
    <property type="entry name" value="AMINOPEPTIDASE YHFE-RELATED"/>
    <property type="match status" value="1"/>
</dbReference>
<accession>A0ABS1TV85</accession>
<dbReference type="PIRSF" id="PIRSF001123">
    <property type="entry name" value="PepA_GA"/>
    <property type="match status" value="1"/>
</dbReference>
<dbReference type="PANTHER" id="PTHR32481">
    <property type="entry name" value="AMINOPEPTIDASE"/>
    <property type="match status" value="1"/>
</dbReference>
<dbReference type="SUPFAM" id="SSF53187">
    <property type="entry name" value="Zn-dependent exopeptidases"/>
    <property type="match status" value="1"/>
</dbReference>
<evidence type="ECO:0000256" key="2">
    <source>
        <dbReference type="ARBA" id="ARBA00022438"/>
    </source>
</evidence>
<dbReference type="InterPro" id="IPR023367">
    <property type="entry name" value="Peptidase_M42_dom2"/>
</dbReference>
<dbReference type="Proteomes" id="UP000623967">
    <property type="component" value="Unassembled WGS sequence"/>
</dbReference>
<comment type="caution">
    <text evidence="7">The sequence shown here is derived from an EMBL/GenBank/DDBJ whole genome shotgun (WGS) entry which is preliminary data.</text>
</comment>
<dbReference type="Gene3D" id="2.40.30.40">
    <property type="entry name" value="Peptidase M42, domain 2"/>
    <property type="match status" value="1"/>
</dbReference>
<dbReference type="EMBL" id="JAESWB010000247">
    <property type="protein sequence ID" value="MBL4953790.1"/>
    <property type="molecule type" value="Genomic_DNA"/>
</dbReference>
<keyword evidence="8" id="KW-1185">Reference proteome</keyword>
<evidence type="ECO:0000256" key="1">
    <source>
        <dbReference type="ARBA" id="ARBA00006272"/>
    </source>
</evidence>
<comment type="similarity">
    <text evidence="1 6">Belongs to the peptidase M42 family.</text>
</comment>
<sequence length="352" mass="39356">MVLNDEKIYGTLKELIDLPGPVGHEYTVRNWLQNRWKDKVQEYMIDPVGNLICKIGGKGPKLLIQAHMDEIGFIVRYITPTGFILLDPVQEAHRTAPIHLHMIGQTAQVIDRKGVVATGIFAAPTGHILTNQQMGSNLDFNGFFVDLGVNTKEEVEKMGVRVGSSVIWNRKLSKIGNRYVGKAIDDRAGLLIMDLLLNNLNPEDLNYEVWLGTTVQEENKAHGAYALGEFMKFDLAIPLDIGLVGDIPTVNQQDYPNRLGAGPALVYKDGAIHYDTNLLWQLEDTAKENNIPYQIGIYSKYGSDGIAFYDRGIPSALVGIPTRYTHTAFEMVDNQDIKKTVELLKKFVERST</sequence>
<evidence type="ECO:0000256" key="4">
    <source>
        <dbReference type="ARBA" id="ARBA00022723"/>
    </source>
</evidence>
<keyword evidence="3" id="KW-0645">Protease</keyword>
<keyword evidence="2" id="KW-0031">Aminopeptidase</keyword>
<evidence type="ECO:0000256" key="3">
    <source>
        <dbReference type="ARBA" id="ARBA00022670"/>
    </source>
</evidence>
<dbReference type="Pfam" id="PF05343">
    <property type="entry name" value="Peptidase_M42"/>
    <property type="match status" value="1"/>
</dbReference>
<gene>
    <name evidence="7" type="ORF">JK635_16525</name>
</gene>
<protein>
    <submittedName>
        <fullName evidence="7">M42 family peptidase</fullName>
    </submittedName>
</protein>
<evidence type="ECO:0000313" key="8">
    <source>
        <dbReference type="Proteomes" id="UP000623967"/>
    </source>
</evidence>
<keyword evidence="5" id="KW-0378">Hydrolase</keyword>
<reference evidence="7 8" key="1">
    <citation type="submission" date="2021-01" db="EMBL/GenBank/DDBJ databases">
        <title>Genome public.</title>
        <authorList>
            <person name="Liu C."/>
            <person name="Sun Q."/>
        </authorList>
    </citation>
    <scope>NUCLEOTIDE SEQUENCE [LARGE SCALE GENOMIC DNA]</scope>
    <source>
        <strain evidence="7 8">YIM B02564</strain>
    </source>
</reference>
<dbReference type="SUPFAM" id="SSF101821">
    <property type="entry name" value="Aminopeptidase/glucanase lid domain"/>
    <property type="match status" value="1"/>
</dbReference>
<dbReference type="RefSeq" id="WP_202655057.1">
    <property type="nucleotide sequence ID" value="NZ_JAESWB010000247.1"/>
</dbReference>
<evidence type="ECO:0000256" key="5">
    <source>
        <dbReference type="ARBA" id="ARBA00022801"/>
    </source>
</evidence>
<keyword evidence="4" id="KW-0479">Metal-binding</keyword>
<proteinExistence type="inferred from homology"/>
<name>A0ABS1TV85_9BACI</name>
<dbReference type="InterPro" id="IPR008007">
    <property type="entry name" value="Peptidase_M42"/>
</dbReference>
<dbReference type="InterPro" id="IPR051464">
    <property type="entry name" value="Peptidase_M42_aminopept"/>
</dbReference>
<evidence type="ECO:0000313" key="7">
    <source>
        <dbReference type="EMBL" id="MBL4953790.1"/>
    </source>
</evidence>
<organism evidence="7 8">
    <name type="scientific">Neobacillus paridis</name>
    <dbReference type="NCBI Taxonomy" id="2803862"/>
    <lineage>
        <taxon>Bacteria</taxon>
        <taxon>Bacillati</taxon>
        <taxon>Bacillota</taxon>
        <taxon>Bacilli</taxon>
        <taxon>Bacillales</taxon>
        <taxon>Bacillaceae</taxon>
        <taxon>Neobacillus</taxon>
    </lineage>
</organism>
<dbReference type="Gene3D" id="3.40.630.10">
    <property type="entry name" value="Zn peptidases"/>
    <property type="match status" value="1"/>
</dbReference>